<dbReference type="InterPro" id="IPR032675">
    <property type="entry name" value="LRR_dom_sf"/>
</dbReference>
<dbReference type="Pfam" id="PF14580">
    <property type="entry name" value="LRR_9"/>
    <property type="match status" value="1"/>
</dbReference>
<dbReference type="AlphaFoldDB" id="A0A7R9UEA9"/>
<evidence type="ECO:0000256" key="13">
    <source>
        <dbReference type="SAM" id="MobiDB-lite"/>
    </source>
</evidence>
<dbReference type="InterPro" id="IPR050576">
    <property type="entry name" value="Cilia_flagella_integrity"/>
</dbReference>
<evidence type="ECO:0000256" key="11">
    <source>
        <dbReference type="ARBA" id="ARBA00040950"/>
    </source>
</evidence>
<evidence type="ECO:0000256" key="4">
    <source>
        <dbReference type="ARBA" id="ARBA00022737"/>
    </source>
</evidence>
<evidence type="ECO:0000256" key="10">
    <source>
        <dbReference type="ARBA" id="ARBA00038378"/>
    </source>
</evidence>
<evidence type="ECO:0000256" key="7">
    <source>
        <dbReference type="ARBA" id="ARBA00023069"/>
    </source>
</evidence>
<feature type="region of interest" description="Disordered" evidence="13">
    <location>
        <begin position="574"/>
        <end position="611"/>
    </location>
</feature>
<evidence type="ECO:0000256" key="6">
    <source>
        <dbReference type="ARBA" id="ARBA00023054"/>
    </source>
</evidence>
<keyword evidence="5" id="KW-0282">Flagellum</keyword>
<evidence type="ECO:0000256" key="2">
    <source>
        <dbReference type="ARBA" id="ARBA00022490"/>
    </source>
</evidence>
<proteinExistence type="inferred from homology"/>
<evidence type="ECO:0000313" key="14">
    <source>
        <dbReference type="EMBL" id="CAD8262100.1"/>
    </source>
</evidence>
<reference evidence="14" key="1">
    <citation type="submission" date="2021-01" db="EMBL/GenBank/DDBJ databases">
        <authorList>
            <person name="Corre E."/>
            <person name="Pelletier E."/>
            <person name="Niang G."/>
            <person name="Scheremetjew M."/>
            <person name="Finn R."/>
            <person name="Kale V."/>
            <person name="Holt S."/>
            <person name="Cochrane G."/>
            <person name="Meng A."/>
            <person name="Brown T."/>
            <person name="Cohen L."/>
        </authorList>
    </citation>
    <scope>NUCLEOTIDE SEQUENCE</scope>
    <source>
        <strain evidence="14">CCMP2078</strain>
    </source>
</reference>
<sequence length="749" mass="84694">MLALQGVPLPKIAVETSSPPFVDGLYRVPRVPDETLLLEALQRLREQANKDAERFARRTDPDTGIVISTEAPKPKGILLPLEGRLANGTGAVRRDPNEGSGEGGELTASDLRRALELRLSFCDLRRLCNLDVLQAIQHLFLDNNQLTQIENLQALSGLRCLDLSFNSIERIEGLDKLEALEDLILTRNEVKRVENLERCRRLRYLSLQSNPIESFDDLNFLLLRMLPDLKAVNLQNCPVSRNVEYVNRVVALLPQMEYLDFQCISSEQRLAAVDHFQSQIDELRRIEEHQQNLERRATMVAEEQTALRDVNLFVIETLFDDMMEADTEMARLQNLPGFTHMKLAYQAKIDELVVSFRHKTLKYYEKRIGEEQVVLREIEKFSESSAKTGIEEAERIENARKKMDEDIIQILAPIKAFAKIPLLLQQNPSVDNTKAPSAVAPAQSLEQTIREKLEEHREGLVGLADELMHYEMQKAMRIDACLKSYEGSVKRYDDGYKMALTAFFKAVSDLERVFHEGLETISRKCHQMISSADKVDHDVVQDEGRKVITEQVASVSTFDTPVERSRSSRLLQLPRTSFNNDPVGDAAQDIQSPTDASADGESIRRSLSNTRRGSFEAAGPFISVLGRSESAISRRRSEEFSKEVSALADQYVSSAHWSVSTMKTIQEWDTLVEALHGSNAIHQAHILSAEDATMEQVGAKIREADQVIRQIERERQVKRISEIVGLRKDLEADVELKLATILGMLDTPP</sequence>
<dbReference type="GO" id="GO:0005929">
    <property type="term" value="C:cilium"/>
    <property type="evidence" value="ECO:0007669"/>
    <property type="project" value="TreeGrafter"/>
</dbReference>
<feature type="coiled-coil region" evidence="12">
    <location>
        <begin position="276"/>
        <end position="335"/>
    </location>
</feature>
<evidence type="ECO:0000256" key="9">
    <source>
        <dbReference type="ARBA" id="ARBA00023273"/>
    </source>
</evidence>
<keyword evidence="7" id="KW-0969">Cilium</keyword>
<keyword evidence="3" id="KW-0433">Leucine-rich repeat</keyword>
<keyword evidence="4" id="KW-0677">Repeat</keyword>
<keyword evidence="6 12" id="KW-0175">Coiled coil</keyword>
<keyword evidence="2" id="KW-0963">Cytoplasm</keyword>
<evidence type="ECO:0000256" key="8">
    <source>
        <dbReference type="ARBA" id="ARBA00023212"/>
    </source>
</evidence>
<name>A0A7R9UEA9_9STRA</name>
<evidence type="ECO:0000256" key="1">
    <source>
        <dbReference type="ARBA" id="ARBA00004611"/>
    </source>
</evidence>
<dbReference type="Gene3D" id="3.80.10.10">
    <property type="entry name" value="Ribonuclease Inhibitor"/>
    <property type="match status" value="1"/>
</dbReference>
<accession>A0A7R9UEA9</accession>
<comment type="similarity">
    <text evidence="10">Belongs to the DRC3 family.</text>
</comment>
<dbReference type="PANTHER" id="PTHR45973">
    <property type="entry name" value="PROTEIN PHOSPHATASE 1 REGULATORY SUBUNIT SDS22-RELATED"/>
    <property type="match status" value="1"/>
</dbReference>
<comment type="subcellular location">
    <subcellularLocation>
        <location evidence="1">Cytoplasm</location>
        <location evidence="1">Cytoskeleton</location>
        <location evidence="1">Flagellum axoneme</location>
    </subcellularLocation>
</comment>
<evidence type="ECO:0000256" key="5">
    <source>
        <dbReference type="ARBA" id="ARBA00022846"/>
    </source>
</evidence>
<evidence type="ECO:0000256" key="3">
    <source>
        <dbReference type="ARBA" id="ARBA00022614"/>
    </source>
</evidence>
<keyword evidence="9" id="KW-0966">Cell projection</keyword>
<evidence type="ECO:0000256" key="12">
    <source>
        <dbReference type="SAM" id="Coils"/>
    </source>
</evidence>
<organism evidence="14">
    <name type="scientific">Pinguiococcus pyrenoidosus</name>
    <dbReference type="NCBI Taxonomy" id="172671"/>
    <lineage>
        <taxon>Eukaryota</taxon>
        <taxon>Sar</taxon>
        <taxon>Stramenopiles</taxon>
        <taxon>Ochrophyta</taxon>
        <taxon>Pinguiophyceae</taxon>
        <taxon>Pinguiochrysidales</taxon>
        <taxon>Pinguiochrysidaceae</taxon>
        <taxon>Pinguiococcus</taxon>
    </lineage>
</organism>
<dbReference type="PROSITE" id="PS51450">
    <property type="entry name" value="LRR"/>
    <property type="match status" value="3"/>
</dbReference>
<dbReference type="EMBL" id="HBEA01015179">
    <property type="protein sequence ID" value="CAD8262100.1"/>
    <property type="molecule type" value="Transcribed_RNA"/>
</dbReference>
<dbReference type="PANTHER" id="PTHR45973:SF12">
    <property type="entry name" value="DYNEIN REGULATORY COMPLEX SUBUNIT 3"/>
    <property type="match status" value="1"/>
</dbReference>
<keyword evidence="8" id="KW-0206">Cytoskeleton</keyword>
<gene>
    <name evidence="14" type="ORF">PPYR1160_LOCUS11602</name>
</gene>
<dbReference type="InterPro" id="IPR001611">
    <property type="entry name" value="Leu-rich_rpt"/>
</dbReference>
<protein>
    <recommendedName>
        <fullName evidence="11">Dynein regulatory complex subunit 3</fullName>
    </recommendedName>
</protein>
<dbReference type="SMART" id="SM00365">
    <property type="entry name" value="LRR_SD22"/>
    <property type="match status" value="4"/>
</dbReference>
<dbReference type="SUPFAM" id="SSF52075">
    <property type="entry name" value="Outer arm dynein light chain 1"/>
    <property type="match status" value="1"/>
</dbReference>